<keyword evidence="5" id="KW-0342">GTP-binding</keyword>
<dbReference type="GeneID" id="111252834"/>
<evidence type="ECO:0000256" key="5">
    <source>
        <dbReference type="ARBA" id="ARBA00023134"/>
    </source>
</evidence>
<dbReference type="InterPro" id="IPR004044">
    <property type="entry name" value="KH_dom_type_2"/>
</dbReference>
<dbReference type="OrthoDB" id="8954335at2759"/>
<evidence type="ECO:0000313" key="10">
    <source>
        <dbReference type="EnsemblMetazoa" id="XP_022667091"/>
    </source>
</evidence>
<dbReference type="Pfam" id="PF07650">
    <property type="entry name" value="KH_2"/>
    <property type="match status" value="1"/>
</dbReference>
<dbReference type="CDD" id="cd22534">
    <property type="entry name" value="KH-II_Era"/>
    <property type="match status" value="1"/>
</dbReference>
<dbReference type="CDD" id="cd04163">
    <property type="entry name" value="Era"/>
    <property type="match status" value="1"/>
</dbReference>
<evidence type="ECO:0000256" key="6">
    <source>
        <dbReference type="ARBA" id="ARBA00030975"/>
    </source>
</evidence>
<feature type="domain" description="KH type-2" evidence="9">
    <location>
        <begin position="335"/>
        <end position="407"/>
    </location>
</feature>
<evidence type="ECO:0000256" key="1">
    <source>
        <dbReference type="ARBA" id="ARBA00007921"/>
    </source>
</evidence>
<dbReference type="InterPro" id="IPR006073">
    <property type="entry name" value="GTP-bd"/>
</dbReference>
<evidence type="ECO:0000256" key="4">
    <source>
        <dbReference type="ARBA" id="ARBA00022884"/>
    </source>
</evidence>
<dbReference type="SUPFAM" id="SSF54814">
    <property type="entry name" value="Prokaryotic type KH domain (KH-domain type II)"/>
    <property type="match status" value="1"/>
</dbReference>
<dbReference type="GO" id="GO:0019843">
    <property type="term" value="F:rRNA binding"/>
    <property type="evidence" value="ECO:0007669"/>
    <property type="project" value="TreeGrafter"/>
</dbReference>
<keyword evidence="4" id="KW-0694">RNA-binding</keyword>
<evidence type="ECO:0000256" key="7">
    <source>
        <dbReference type="SAM" id="MobiDB-lite"/>
    </source>
</evidence>
<dbReference type="FunFam" id="3.40.50.300:FF:002220">
    <property type="entry name" value="GTPase Era, mitochondrial"/>
    <property type="match status" value="1"/>
</dbReference>
<dbReference type="EnsemblMetazoa" id="XM_022811356">
    <property type="protein sequence ID" value="XP_022667091"/>
    <property type="gene ID" value="LOC111252834"/>
</dbReference>
<dbReference type="NCBIfam" id="TIGR00231">
    <property type="entry name" value="small_GTP"/>
    <property type="match status" value="1"/>
</dbReference>
<dbReference type="PRINTS" id="PR00326">
    <property type="entry name" value="GTP1OBG"/>
</dbReference>
<dbReference type="InterPro" id="IPR009019">
    <property type="entry name" value="KH_sf_prok-type"/>
</dbReference>
<dbReference type="PANTHER" id="PTHR42698:SF1">
    <property type="entry name" value="GTPASE ERA, MITOCHONDRIAL"/>
    <property type="match status" value="1"/>
</dbReference>
<dbReference type="GO" id="GO:0005759">
    <property type="term" value="C:mitochondrial matrix"/>
    <property type="evidence" value="ECO:0007669"/>
    <property type="project" value="TreeGrafter"/>
</dbReference>
<dbReference type="Gene3D" id="3.30.300.20">
    <property type="match status" value="1"/>
</dbReference>
<dbReference type="KEGG" id="vde:111252834"/>
<sequence>MRLLAFSMRGLKISLRYKSVISADVGRPLARALPRTLQEYNELATTPPARQGKIVKVAVVGEPNVGKSTLINSLVASDVCPVSKKAHTTRRANRASVTKGPLQMLLIDTPGAVGSFHASRHHLPNAMVVAPSKAIESQIDVLAVVVDASDHWRRDFLSIEVAQMLQKHRNEAPHACSVLILNKVDRLDSKRKLLASVESLCEGVVDGRPIKTKRSIPKQTTTALKTLIWQKEMDRQQDSSEQANTIPCKKLEPPDPGTYKPEFPPRYASWPHFSRVFMVSATLNDGVDEVRDFLKEQSRDGIWECRPEFIYNQKPKELVEDIARERLLDNLRDEIPYEVKPRVVYWNVDDSGCALHIHVSIECINERQTRAVLGSGGKTVRRITEQLRQRLCDVFHCEIALKIGVVNKKAKPRPIAGQSRVETVSS</sequence>
<evidence type="ECO:0000313" key="11">
    <source>
        <dbReference type="Proteomes" id="UP000594260"/>
    </source>
</evidence>
<dbReference type="InterPro" id="IPR005662">
    <property type="entry name" value="GTPase_Era-like"/>
</dbReference>
<dbReference type="Gene3D" id="3.40.50.300">
    <property type="entry name" value="P-loop containing nucleotide triphosphate hydrolases"/>
    <property type="match status" value="1"/>
</dbReference>
<reference evidence="10" key="1">
    <citation type="submission" date="2021-01" db="UniProtKB">
        <authorList>
            <consortium name="EnsemblMetazoa"/>
        </authorList>
    </citation>
    <scope>IDENTIFICATION</scope>
</reference>
<dbReference type="InterPro" id="IPR030388">
    <property type="entry name" value="G_ERA_dom"/>
</dbReference>
<dbReference type="RefSeq" id="XP_022667091.1">
    <property type="nucleotide sequence ID" value="XM_022811356.1"/>
</dbReference>
<dbReference type="FunCoup" id="A0A7M7MCW9">
    <property type="interactions" value="1561"/>
</dbReference>
<dbReference type="GO" id="GO:0005525">
    <property type="term" value="F:GTP binding"/>
    <property type="evidence" value="ECO:0007669"/>
    <property type="project" value="UniProtKB-KW"/>
</dbReference>
<proteinExistence type="inferred from homology"/>
<protein>
    <recommendedName>
        <fullName evidence="2">GTPase Era, mitochondrial</fullName>
    </recommendedName>
    <alternativeName>
        <fullName evidence="6">ERA-like protein 1</fullName>
    </alternativeName>
</protein>
<dbReference type="OMA" id="WAEVDVI"/>
<dbReference type="InterPro" id="IPR015946">
    <property type="entry name" value="KH_dom-like_a/b"/>
</dbReference>
<dbReference type="PANTHER" id="PTHR42698">
    <property type="entry name" value="GTPASE ERA"/>
    <property type="match status" value="1"/>
</dbReference>
<accession>A0A7M7MCW9</accession>
<feature type="domain" description="G" evidence="8">
    <location>
        <begin position="56"/>
        <end position="183"/>
    </location>
</feature>
<evidence type="ECO:0000256" key="2">
    <source>
        <dbReference type="ARBA" id="ARBA00019149"/>
    </source>
</evidence>
<dbReference type="GO" id="GO:0043024">
    <property type="term" value="F:ribosomal small subunit binding"/>
    <property type="evidence" value="ECO:0007669"/>
    <property type="project" value="TreeGrafter"/>
</dbReference>
<keyword evidence="11" id="KW-1185">Reference proteome</keyword>
<dbReference type="InParanoid" id="A0A7M7MCW9"/>
<organism evidence="10 11">
    <name type="scientific">Varroa destructor</name>
    <name type="common">Honeybee mite</name>
    <dbReference type="NCBI Taxonomy" id="109461"/>
    <lineage>
        <taxon>Eukaryota</taxon>
        <taxon>Metazoa</taxon>
        <taxon>Ecdysozoa</taxon>
        <taxon>Arthropoda</taxon>
        <taxon>Chelicerata</taxon>
        <taxon>Arachnida</taxon>
        <taxon>Acari</taxon>
        <taxon>Parasitiformes</taxon>
        <taxon>Mesostigmata</taxon>
        <taxon>Gamasina</taxon>
        <taxon>Dermanyssoidea</taxon>
        <taxon>Varroidae</taxon>
        <taxon>Varroa</taxon>
    </lineage>
</organism>
<dbReference type="AlphaFoldDB" id="A0A7M7MCW9"/>
<dbReference type="Pfam" id="PF01926">
    <property type="entry name" value="MMR_HSR1"/>
    <property type="match status" value="1"/>
</dbReference>
<dbReference type="InterPro" id="IPR005225">
    <property type="entry name" value="Small_GTP-bd"/>
</dbReference>
<feature type="region of interest" description="Disordered" evidence="7">
    <location>
        <begin position="234"/>
        <end position="257"/>
    </location>
</feature>
<evidence type="ECO:0000259" key="9">
    <source>
        <dbReference type="Pfam" id="PF07650"/>
    </source>
</evidence>
<evidence type="ECO:0000259" key="8">
    <source>
        <dbReference type="Pfam" id="PF01926"/>
    </source>
</evidence>
<dbReference type="InterPro" id="IPR027417">
    <property type="entry name" value="P-loop_NTPase"/>
</dbReference>
<keyword evidence="3" id="KW-0547">Nucleotide-binding</keyword>
<name>A0A7M7MCW9_VARDE</name>
<dbReference type="SUPFAM" id="SSF52540">
    <property type="entry name" value="P-loop containing nucleoside triphosphate hydrolases"/>
    <property type="match status" value="1"/>
</dbReference>
<comment type="similarity">
    <text evidence="1">Belongs to the TRAFAC class TrmE-Era-EngA-EngB-Septin-like GTPase superfamily. Era GTPase family.</text>
</comment>
<dbReference type="GO" id="GO:0000028">
    <property type="term" value="P:ribosomal small subunit assembly"/>
    <property type="evidence" value="ECO:0007669"/>
    <property type="project" value="TreeGrafter"/>
</dbReference>
<dbReference type="Proteomes" id="UP000594260">
    <property type="component" value="Unplaced"/>
</dbReference>
<evidence type="ECO:0000256" key="3">
    <source>
        <dbReference type="ARBA" id="ARBA00022741"/>
    </source>
</evidence>